<name>A0ABU4NSS3_9ACTN</name>
<organism evidence="1 2">
    <name type="scientific">Streptomyces europaeiscabiei</name>
    <dbReference type="NCBI Taxonomy" id="146819"/>
    <lineage>
        <taxon>Bacteria</taxon>
        <taxon>Bacillati</taxon>
        <taxon>Actinomycetota</taxon>
        <taxon>Actinomycetes</taxon>
        <taxon>Kitasatosporales</taxon>
        <taxon>Streptomycetaceae</taxon>
        <taxon>Streptomyces</taxon>
    </lineage>
</organism>
<evidence type="ECO:0000313" key="1">
    <source>
        <dbReference type="EMBL" id="MDX3705237.1"/>
    </source>
</evidence>
<accession>A0ABU4NSS3</accession>
<dbReference type="RefSeq" id="WP_210551028.1">
    <property type="nucleotide sequence ID" value="NZ_JARAYT010000010.1"/>
</dbReference>
<evidence type="ECO:0000313" key="2">
    <source>
        <dbReference type="Proteomes" id="UP001271274"/>
    </source>
</evidence>
<protein>
    <submittedName>
        <fullName evidence="1">Uncharacterized protein</fullName>
    </submittedName>
</protein>
<sequence>MTIQLPFFVDCPYGGCEDGYCACLERDLDDLDDLEVCGEYDPEDAELLEALQNGAQVITVRGRTRLVETVPIPIDNYPPQPAPDPLGATP</sequence>
<dbReference type="EMBL" id="JARAYU010000018">
    <property type="protein sequence ID" value="MDX3705237.1"/>
    <property type="molecule type" value="Genomic_DNA"/>
</dbReference>
<dbReference type="Proteomes" id="UP001271274">
    <property type="component" value="Unassembled WGS sequence"/>
</dbReference>
<comment type="caution">
    <text evidence="1">The sequence shown here is derived from an EMBL/GenBank/DDBJ whole genome shotgun (WGS) entry which is preliminary data.</text>
</comment>
<reference evidence="1 2" key="1">
    <citation type="journal article" date="2023" name="Microb. Genom.">
        <title>Mesoterricola silvestris gen. nov., sp. nov., Mesoterricola sediminis sp. nov., Geothrix oryzae sp. nov., Geothrix edaphica sp. nov., Geothrix rubra sp. nov., and Geothrix limicola sp. nov., six novel members of Acidobacteriota isolated from soils.</title>
        <authorList>
            <person name="Weisberg A.J."/>
            <person name="Pearce E."/>
            <person name="Kramer C.G."/>
            <person name="Chang J.H."/>
            <person name="Clarke C.R."/>
        </authorList>
    </citation>
    <scope>NUCLEOTIDE SEQUENCE [LARGE SCALE GENOMIC DNA]</scope>
    <source>
        <strain evidence="1 2">ID09-01A</strain>
    </source>
</reference>
<proteinExistence type="predicted"/>
<keyword evidence="2" id="KW-1185">Reference proteome</keyword>
<gene>
    <name evidence="1" type="ORF">PV662_36940</name>
</gene>